<proteinExistence type="predicted"/>
<evidence type="ECO:0000256" key="1">
    <source>
        <dbReference type="SAM" id="Phobius"/>
    </source>
</evidence>
<feature type="transmembrane region" description="Helical" evidence="1">
    <location>
        <begin position="254"/>
        <end position="275"/>
    </location>
</feature>
<dbReference type="AlphaFoldDB" id="A0A7R8VLQ0"/>
<reference evidence="2" key="1">
    <citation type="submission" date="2020-11" db="EMBL/GenBank/DDBJ databases">
        <authorList>
            <person name="Tran Van P."/>
        </authorList>
    </citation>
    <scope>NUCLEOTIDE SEQUENCE</scope>
</reference>
<name>A0A7R8VLQ0_TIMDO</name>
<keyword evidence="1" id="KW-1133">Transmembrane helix</keyword>
<evidence type="ECO:0000313" key="2">
    <source>
        <dbReference type="EMBL" id="CAD7199310.1"/>
    </source>
</evidence>
<sequence length="334" mass="38558">MYNTTQYQCSGNCRSYEENLIFALSQLTVAKSPRSRLCQKVMCRGKKDLLATSTNQRCETCLIFEGRLTTRKQENDNVISDRISKYIIAVQDAMVVAVRLVEVLATVTVVGIITVVAAILVLFERFLWVFLLLIKPFVWILDIFLCVLEYIFLVLIDGLIVLTERITNSFWAEHPFQWLYDVRDTLRGFCPHACFPHDTKPECFPPRHQARVLSELQTLIFSRRRHSSFLIPTTERLAHCGDMSMPEWTMTPELQATVMTGVILLCAWFAVWWVLRLILSMLWPISVVVIAAVIFYPETARRLAQEVIPRHLETLREWAQLYLRGANVTLPSQS</sequence>
<accession>A0A7R8VLQ0</accession>
<feature type="transmembrane region" description="Helical" evidence="1">
    <location>
        <begin position="281"/>
        <end position="297"/>
    </location>
</feature>
<keyword evidence="1" id="KW-0812">Transmembrane</keyword>
<feature type="transmembrane region" description="Helical" evidence="1">
    <location>
        <begin position="103"/>
        <end position="131"/>
    </location>
</feature>
<organism evidence="2">
    <name type="scientific">Timema douglasi</name>
    <name type="common">Walking stick</name>
    <dbReference type="NCBI Taxonomy" id="61478"/>
    <lineage>
        <taxon>Eukaryota</taxon>
        <taxon>Metazoa</taxon>
        <taxon>Ecdysozoa</taxon>
        <taxon>Arthropoda</taxon>
        <taxon>Hexapoda</taxon>
        <taxon>Insecta</taxon>
        <taxon>Pterygota</taxon>
        <taxon>Neoptera</taxon>
        <taxon>Polyneoptera</taxon>
        <taxon>Phasmatodea</taxon>
        <taxon>Timematodea</taxon>
        <taxon>Timematoidea</taxon>
        <taxon>Timematidae</taxon>
        <taxon>Timema</taxon>
    </lineage>
</organism>
<gene>
    <name evidence="2" type="ORF">TDIB3V08_LOCUS5564</name>
</gene>
<keyword evidence="1" id="KW-0472">Membrane</keyword>
<protein>
    <submittedName>
        <fullName evidence="2">Uncharacterized protein</fullName>
    </submittedName>
</protein>
<dbReference type="EMBL" id="OA566701">
    <property type="protein sequence ID" value="CAD7199310.1"/>
    <property type="molecule type" value="Genomic_DNA"/>
</dbReference>
<feature type="transmembrane region" description="Helical" evidence="1">
    <location>
        <begin position="137"/>
        <end position="162"/>
    </location>
</feature>